<evidence type="ECO:0000256" key="1">
    <source>
        <dbReference type="ARBA" id="ARBA00004586"/>
    </source>
</evidence>
<comment type="subcellular location">
    <subcellularLocation>
        <location evidence="1">Endoplasmic reticulum membrane</location>
    </subcellularLocation>
</comment>
<dbReference type="AlphaFoldDB" id="A0A2G2XPX3"/>
<proteinExistence type="predicted"/>
<name>A0A2G2XPX3_CAPBA</name>
<dbReference type="PANTHER" id="PTHR13466">
    <property type="entry name" value="TEX2 PROTEIN-RELATED"/>
    <property type="match status" value="1"/>
</dbReference>
<dbReference type="GO" id="GO:0005789">
    <property type="term" value="C:endoplasmic reticulum membrane"/>
    <property type="evidence" value="ECO:0007669"/>
    <property type="project" value="UniProtKB-SubCell"/>
</dbReference>
<dbReference type="STRING" id="33114.A0A2G2XPX3"/>
<feature type="compositionally biased region" description="Low complexity" evidence="2">
    <location>
        <begin position="141"/>
        <end position="159"/>
    </location>
</feature>
<evidence type="ECO:0000313" key="3">
    <source>
        <dbReference type="EMBL" id="PHT59553.1"/>
    </source>
</evidence>
<evidence type="ECO:0000256" key="2">
    <source>
        <dbReference type="SAM" id="MobiDB-lite"/>
    </source>
</evidence>
<reference evidence="3 4" key="1">
    <citation type="journal article" date="2017" name="Genome Biol.">
        <title>New reference genome sequences of hot pepper reveal the massive evolution of plant disease-resistance genes by retroduplication.</title>
        <authorList>
            <person name="Kim S."/>
            <person name="Park J."/>
            <person name="Yeom S.I."/>
            <person name="Kim Y.M."/>
            <person name="Seo E."/>
            <person name="Kim K.T."/>
            <person name="Kim M.S."/>
            <person name="Lee J.M."/>
            <person name="Cheong K."/>
            <person name="Shin H.S."/>
            <person name="Kim S.B."/>
            <person name="Han K."/>
            <person name="Lee J."/>
            <person name="Park M."/>
            <person name="Lee H.A."/>
            <person name="Lee H.Y."/>
            <person name="Lee Y."/>
            <person name="Oh S."/>
            <person name="Lee J.H."/>
            <person name="Choi E."/>
            <person name="Choi E."/>
            <person name="Lee S.E."/>
            <person name="Jeon J."/>
            <person name="Kim H."/>
            <person name="Choi G."/>
            <person name="Song H."/>
            <person name="Lee J."/>
            <person name="Lee S.C."/>
            <person name="Kwon J.K."/>
            <person name="Lee H.Y."/>
            <person name="Koo N."/>
            <person name="Hong Y."/>
            <person name="Kim R.W."/>
            <person name="Kang W.H."/>
            <person name="Huh J.H."/>
            <person name="Kang B.C."/>
            <person name="Yang T.J."/>
            <person name="Lee Y.H."/>
            <person name="Bennetzen J.L."/>
            <person name="Choi D."/>
        </authorList>
    </citation>
    <scope>NUCLEOTIDE SEQUENCE [LARGE SCALE GENOMIC DNA]</scope>
    <source>
        <strain evidence="4">cv. PBC81</strain>
    </source>
</reference>
<dbReference type="PANTHER" id="PTHR13466:SF21">
    <property type="entry name" value="TESTIS-EXPRESSED SEQUENCE 2 PROTEIN-LIKE ISOFORM X1"/>
    <property type="match status" value="1"/>
</dbReference>
<gene>
    <name evidence="3" type="ORF">CQW23_01916</name>
</gene>
<dbReference type="GO" id="GO:0008289">
    <property type="term" value="F:lipid binding"/>
    <property type="evidence" value="ECO:0007669"/>
    <property type="project" value="TreeGrafter"/>
</dbReference>
<dbReference type="EMBL" id="MLFT02000001">
    <property type="protein sequence ID" value="PHT59553.1"/>
    <property type="molecule type" value="Genomic_DNA"/>
</dbReference>
<organism evidence="3 4">
    <name type="scientific">Capsicum baccatum</name>
    <name type="common">Peruvian pepper</name>
    <dbReference type="NCBI Taxonomy" id="33114"/>
    <lineage>
        <taxon>Eukaryota</taxon>
        <taxon>Viridiplantae</taxon>
        <taxon>Streptophyta</taxon>
        <taxon>Embryophyta</taxon>
        <taxon>Tracheophyta</taxon>
        <taxon>Spermatophyta</taxon>
        <taxon>Magnoliopsida</taxon>
        <taxon>eudicotyledons</taxon>
        <taxon>Gunneridae</taxon>
        <taxon>Pentapetalae</taxon>
        <taxon>asterids</taxon>
        <taxon>lamiids</taxon>
        <taxon>Solanales</taxon>
        <taxon>Solanaceae</taxon>
        <taxon>Solanoideae</taxon>
        <taxon>Capsiceae</taxon>
        <taxon>Capsicum</taxon>
    </lineage>
</organism>
<keyword evidence="4" id="KW-1185">Reference proteome</keyword>
<dbReference type="OrthoDB" id="10365199at2759"/>
<comment type="caution">
    <text evidence="3">The sequence shown here is derived from an EMBL/GenBank/DDBJ whole genome shotgun (WGS) entry which is preliminary data.</text>
</comment>
<dbReference type="Proteomes" id="UP000224567">
    <property type="component" value="Unassembled WGS sequence"/>
</dbReference>
<feature type="region of interest" description="Disordered" evidence="2">
    <location>
        <begin position="141"/>
        <end position="166"/>
    </location>
</feature>
<protein>
    <submittedName>
        <fullName evidence="3">Uncharacterized protein</fullName>
    </submittedName>
</protein>
<reference evidence="4" key="2">
    <citation type="journal article" date="2017" name="J. Anim. Genet.">
        <title>Multiple reference genome sequences of hot pepper reveal the massive evolution of plant disease resistance genes by retroduplication.</title>
        <authorList>
            <person name="Kim S."/>
            <person name="Park J."/>
            <person name="Yeom S.-I."/>
            <person name="Kim Y.-M."/>
            <person name="Seo E."/>
            <person name="Kim K.-T."/>
            <person name="Kim M.-S."/>
            <person name="Lee J.M."/>
            <person name="Cheong K."/>
            <person name="Shin H.-S."/>
            <person name="Kim S.-B."/>
            <person name="Han K."/>
            <person name="Lee J."/>
            <person name="Park M."/>
            <person name="Lee H.-A."/>
            <person name="Lee H.-Y."/>
            <person name="Lee Y."/>
            <person name="Oh S."/>
            <person name="Lee J.H."/>
            <person name="Choi E."/>
            <person name="Choi E."/>
            <person name="Lee S.E."/>
            <person name="Jeon J."/>
            <person name="Kim H."/>
            <person name="Choi G."/>
            <person name="Song H."/>
            <person name="Lee J."/>
            <person name="Lee S.-C."/>
            <person name="Kwon J.-K."/>
            <person name="Lee H.-Y."/>
            <person name="Koo N."/>
            <person name="Hong Y."/>
            <person name="Kim R.W."/>
            <person name="Kang W.-H."/>
            <person name="Huh J.H."/>
            <person name="Kang B.-C."/>
            <person name="Yang T.-J."/>
            <person name="Lee Y.-H."/>
            <person name="Bennetzen J.L."/>
            <person name="Choi D."/>
        </authorList>
    </citation>
    <scope>NUCLEOTIDE SEQUENCE [LARGE SCALE GENOMIC DNA]</scope>
    <source>
        <strain evidence="4">cv. PBC81</strain>
    </source>
</reference>
<accession>A0A2G2XPX3</accession>
<evidence type="ECO:0000313" key="4">
    <source>
        <dbReference type="Proteomes" id="UP000224567"/>
    </source>
</evidence>
<sequence>MRYPTFHLRVPPFTFREPAKEGDSACLYPWHGTDTLPAGVTGYPSFMKPYTSVSVDLGDKPSKFNGSLSKVQQFLKNIGKKAFKNVPENKESSISMSDHEGRKLSERAHSLQDLAFAGGGGKLASTRKPLEFYTKDVVVPSSTSPSSVSGIQSQTSITSDADSDDRTFGDEGTLCCKLLISHLFFDAKRNDQMKTSWQAKIQSPRSIFDPTNGLFHKVVDRECPRD</sequence>